<proteinExistence type="predicted"/>
<organism evidence="1 2">
    <name type="scientific">Xanthoceras sorbifolium</name>
    <dbReference type="NCBI Taxonomy" id="99658"/>
    <lineage>
        <taxon>Eukaryota</taxon>
        <taxon>Viridiplantae</taxon>
        <taxon>Streptophyta</taxon>
        <taxon>Embryophyta</taxon>
        <taxon>Tracheophyta</taxon>
        <taxon>Spermatophyta</taxon>
        <taxon>Magnoliopsida</taxon>
        <taxon>eudicotyledons</taxon>
        <taxon>Gunneridae</taxon>
        <taxon>Pentapetalae</taxon>
        <taxon>rosids</taxon>
        <taxon>malvids</taxon>
        <taxon>Sapindales</taxon>
        <taxon>Sapindaceae</taxon>
        <taxon>Xanthoceroideae</taxon>
        <taxon>Xanthoceras</taxon>
    </lineage>
</organism>
<keyword evidence="2" id="KW-1185">Reference proteome</keyword>
<dbReference type="InterPro" id="IPR009902">
    <property type="entry name" value="DUF1442"/>
</dbReference>
<dbReference type="EMBL" id="JAFEMO010000001">
    <property type="protein sequence ID" value="KAH7578052.1"/>
    <property type="molecule type" value="Genomic_DNA"/>
</dbReference>
<protein>
    <recommendedName>
        <fullName evidence="3">S-adenosyl-L-methionine-dependent methyltransferase</fullName>
    </recommendedName>
</protein>
<dbReference type="Gene3D" id="3.40.50.150">
    <property type="entry name" value="Vaccinia Virus protein VP39"/>
    <property type="match status" value="1"/>
</dbReference>
<evidence type="ECO:0000313" key="1">
    <source>
        <dbReference type="EMBL" id="KAH7578052.1"/>
    </source>
</evidence>
<dbReference type="Pfam" id="PF07279">
    <property type="entry name" value="DUF1442"/>
    <property type="match status" value="1"/>
</dbReference>
<accession>A0ABQ8IPK4</accession>
<gene>
    <name evidence="1" type="ORF">JRO89_XS01G0334700</name>
</gene>
<dbReference type="PANTHER" id="PTHR33593:SF1">
    <property type="entry name" value="DUF1442 FAMILY PROTEIN"/>
    <property type="match status" value="1"/>
</dbReference>
<dbReference type="Proteomes" id="UP000827721">
    <property type="component" value="Unassembled WGS sequence"/>
</dbReference>
<dbReference type="PANTHER" id="PTHR33593">
    <property type="entry name" value="DUF1442 FAMILY PROTEIN"/>
    <property type="match status" value="1"/>
</dbReference>
<dbReference type="InterPro" id="IPR029063">
    <property type="entry name" value="SAM-dependent_MTases_sf"/>
</dbReference>
<evidence type="ECO:0000313" key="2">
    <source>
        <dbReference type="Proteomes" id="UP000827721"/>
    </source>
</evidence>
<reference evidence="1 2" key="1">
    <citation type="submission" date="2021-02" db="EMBL/GenBank/DDBJ databases">
        <title>Plant Genome Project.</title>
        <authorList>
            <person name="Zhang R.-G."/>
        </authorList>
    </citation>
    <scope>NUCLEOTIDE SEQUENCE [LARGE SCALE GENOMIC DNA]</scope>
    <source>
        <tissue evidence="1">Leaves</tissue>
    </source>
</reference>
<dbReference type="SUPFAM" id="SSF53335">
    <property type="entry name" value="S-adenosyl-L-methionine-dependent methyltransferases"/>
    <property type="match status" value="1"/>
</dbReference>
<comment type="caution">
    <text evidence="1">The sequence shown here is derived from an EMBL/GenBank/DDBJ whole genome shotgun (WGS) entry which is preliminary data.</text>
</comment>
<name>A0ABQ8IPK4_9ROSI</name>
<evidence type="ECO:0008006" key="3">
    <source>
        <dbReference type="Google" id="ProtNLM"/>
    </source>
</evidence>
<sequence length="264" mass="29565">MKRLASLKMEWNAASATNAYLDTLQLCSDYKRQCDSWRKTQEPGSNEFISALAAGMKAKLIVEVSSTVSPSTLALAAAARHTGGRFVCILPEPVLAESKKVIKDSGLKDIVEFKTGDPTELLSHYGDIDFSVIDCKNDDYTRLLKLLNVNHEKSVVVANNLVCEKKGLGGHVKGKKDRVQVRSMKHPIGKGMEITTISRRNETEKRDHGHIRSRFKIETKNDVTKRTGKSRWVVKVDEKSGEEHIFRVPESLEVSHGKEKTFPF</sequence>